<organism evidence="4 5">
    <name type="scientific">Gasterosteus aculeatus aculeatus</name>
    <name type="common">three-spined stickleback</name>
    <dbReference type="NCBI Taxonomy" id="481459"/>
    <lineage>
        <taxon>Eukaryota</taxon>
        <taxon>Metazoa</taxon>
        <taxon>Chordata</taxon>
        <taxon>Craniata</taxon>
        <taxon>Vertebrata</taxon>
        <taxon>Euteleostomi</taxon>
        <taxon>Actinopterygii</taxon>
        <taxon>Neopterygii</taxon>
        <taxon>Teleostei</taxon>
        <taxon>Neoteleostei</taxon>
        <taxon>Acanthomorphata</taxon>
        <taxon>Eupercaria</taxon>
        <taxon>Perciformes</taxon>
        <taxon>Cottioidei</taxon>
        <taxon>Gasterosteales</taxon>
        <taxon>Gasterosteidae</taxon>
        <taxon>Gasterosteus</taxon>
    </lineage>
</organism>
<dbReference type="Proteomes" id="UP000007635">
    <property type="component" value="Chromosome IX"/>
</dbReference>
<reference evidence="4" key="2">
    <citation type="submission" date="2025-08" db="UniProtKB">
        <authorList>
            <consortium name="Ensembl"/>
        </authorList>
    </citation>
    <scope>IDENTIFICATION</scope>
</reference>
<dbReference type="SMART" id="SM00248">
    <property type="entry name" value="ANK"/>
    <property type="match status" value="2"/>
</dbReference>
<dbReference type="PROSITE" id="PS50088">
    <property type="entry name" value="ANK_REPEAT"/>
    <property type="match status" value="1"/>
</dbReference>
<dbReference type="InterPro" id="IPR050776">
    <property type="entry name" value="Ank_Repeat/CDKN_Inhibitor"/>
</dbReference>
<dbReference type="InterPro" id="IPR002110">
    <property type="entry name" value="Ankyrin_rpt"/>
</dbReference>
<evidence type="ECO:0000313" key="4">
    <source>
        <dbReference type="Ensembl" id="ENSGACP00000023193.1"/>
    </source>
</evidence>
<dbReference type="InterPro" id="IPR036770">
    <property type="entry name" value="Ankyrin_rpt-contain_sf"/>
</dbReference>
<protein>
    <submittedName>
        <fullName evidence="4">Cyclin-dependent kinase inhibitor 2A/B (p15, inhibits CDK4)</fullName>
    </submittedName>
</protein>
<dbReference type="GO" id="GO:0019901">
    <property type="term" value="F:protein kinase binding"/>
    <property type="evidence" value="ECO:0007669"/>
    <property type="project" value="TreeGrafter"/>
</dbReference>
<sequence length="126" mass="13334">MTLEDELATAAATGNTADVEDLLQAGASVNGANRFGRTALQVMMMGSTPVALLLLKHGADPNAADRSTGATPLHDAARAGFLDTVRLLVQYRAEPQARDNRARQPVDLAGENNHVDVVNFLQSLPN</sequence>
<feature type="repeat" description="ANK" evidence="3">
    <location>
        <begin position="68"/>
        <end position="100"/>
    </location>
</feature>
<dbReference type="PANTHER" id="PTHR24201:SF8">
    <property type="entry name" value="CYCLIN-DEPENDENT KINASE 4 INHIBITOR B"/>
    <property type="match status" value="1"/>
</dbReference>
<accession>G3Q003</accession>
<dbReference type="Ensembl" id="ENSGACT00000023238.2">
    <property type="protein sequence ID" value="ENSGACP00000023193.1"/>
    <property type="gene ID" value="ENSGACG00000017556.2"/>
</dbReference>
<dbReference type="GO" id="GO:0008285">
    <property type="term" value="P:negative regulation of cell population proliferation"/>
    <property type="evidence" value="ECO:0007669"/>
    <property type="project" value="TreeGrafter"/>
</dbReference>
<reference evidence="4" key="3">
    <citation type="submission" date="2025-09" db="UniProtKB">
        <authorList>
            <consortium name="Ensembl"/>
        </authorList>
    </citation>
    <scope>IDENTIFICATION</scope>
</reference>
<dbReference type="GO" id="GO:0004861">
    <property type="term" value="F:cyclin-dependent protein serine/threonine kinase inhibitor activity"/>
    <property type="evidence" value="ECO:0007669"/>
    <property type="project" value="TreeGrafter"/>
</dbReference>
<dbReference type="SUPFAM" id="SSF48403">
    <property type="entry name" value="Ankyrin repeat"/>
    <property type="match status" value="1"/>
</dbReference>
<dbReference type="GO" id="GO:0005634">
    <property type="term" value="C:nucleus"/>
    <property type="evidence" value="ECO:0007669"/>
    <property type="project" value="TreeGrafter"/>
</dbReference>
<dbReference type="Bgee" id="ENSGACG00000017556">
    <property type="expression patterns" value="Expressed in intestinal epithelial cell and 5 other cell types or tissues"/>
</dbReference>
<dbReference type="Gene3D" id="1.25.40.20">
    <property type="entry name" value="Ankyrin repeat-containing domain"/>
    <property type="match status" value="1"/>
</dbReference>
<dbReference type="PROSITE" id="PS50297">
    <property type="entry name" value="ANK_REP_REGION"/>
    <property type="match status" value="1"/>
</dbReference>
<keyword evidence="2 3" id="KW-0040">ANK repeat</keyword>
<dbReference type="GeneTree" id="ENSGT00940000159801"/>
<evidence type="ECO:0000313" key="5">
    <source>
        <dbReference type="Proteomes" id="UP000007635"/>
    </source>
</evidence>
<dbReference type="PANTHER" id="PTHR24201">
    <property type="entry name" value="ANK_REP_REGION DOMAIN-CONTAINING PROTEIN"/>
    <property type="match status" value="1"/>
</dbReference>
<evidence type="ECO:0000256" key="3">
    <source>
        <dbReference type="PROSITE-ProRule" id="PRU00023"/>
    </source>
</evidence>
<evidence type="ECO:0000256" key="2">
    <source>
        <dbReference type="ARBA" id="ARBA00023043"/>
    </source>
</evidence>
<keyword evidence="5" id="KW-1185">Reference proteome</keyword>
<name>G3Q003_GASAC</name>
<dbReference type="AlphaFoldDB" id="G3Q003"/>
<dbReference type="GO" id="GO:0005737">
    <property type="term" value="C:cytoplasm"/>
    <property type="evidence" value="ECO:0007669"/>
    <property type="project" value="TreeGrafter"/>
</dbReference>
<proteinExistence type="predicted"/>
<dbReference type="GO" id="GO:2000045">
    <property type="term" value="P:regulation of G1/S transition of mitotic cell cycle"/>
    <property type="evidence" value="ECO:0007669"/>
    <property type="project" value="TreeGrafter"/>
</dbReference>
<keyword evidence="1" id="KW-0677">Repeat</keyword>
<reference evidence="4 5" key="1">
    <citation type="journal article" date="2021" name="G3 (Bethesda)">
        <title>Improved contiguity of the threespine stickleback genome using long-read sequencing.</title>
        <authorList>
            <person name="Nath S."/>
            <person name="Shaw D.E."/>
            <person name="White M.A."/>
        </authorList>
    </citation>
    <scope>NUCLEOTIDE SEQUENCE [LARGE SCALE GENOMIC DNA]</scope>
    <source>
        <strain evidence="4 5">Lake Benthic</strain>
    </source>
</reference>
<evidence type="ECO:0000256" key="1">
    <source>
        <dbReference type="ARBA" id="ARBA00022737"/>
    </source>
</evidence>
<dbReference type="Pfam" id="PF12796">
    <property type="entry name" value="Ank_2"/>
    <property type="match status" value="1"/>
</dbReference>